<feature type="transmembrane region" description="Helical" evidence="2">
    <location>
        <begin position="49"/>
        <end position="70"/>
    </location>
</feature>
<evidence type="ECO:0000313" key="3">
    <source>
        <dbReference type="EMBL" id="MDT0350697.1"/>
    </source>
</evidence>
<keyword evidence="2" id="KW-0812">Transmembrane</keyword>
<dbReference type="EMBL" id="JAVREJ010000009">
    <property type="protein sequence ID" value="MDT0350697.1"/>
    <property type="molecule type" value="Genomic_DNA"/>
</dbReference>
<name>A0ABU2NAW0_9PSEU</name>
<keyword evidence="2" id="KW-1133">Transmembrane helix</keyword>
<feature type="region of interest" description="Disordered" evidence="1">
    <location>
        <begin position="1"/>
        <end position="24"/>
    </location>
</feature>
<gene>
    <name evidence="3" type="ORF">RM445_14285</name>
</gene>
<evidence type="ECO:0000313" key="4">
    <source>
        <dbReference type="Proteomes" id="UP001183202"/>
    </source>
</evidence>
<keyword evidence="2" id="KW-0472">Membrane</keyword>
<dbReference type="RefSeq" id="WP_311556730.1">
    <property type="nucleotide sequence ID" value="NZ_JAVREJ010000009.1"/>
</dbReference>
<organism evidence="3 4">
    <name type="scientific">Pseudonocardia charpentierae</name>
    <dbReference type="NCBI Taxonomy" id="3075545"/>
    <lineage>
        <taxon>Bacteria</taxon>
        <taxon>Bacillati</taxon>
        <taxon>Actinomycetota</taxon>
        <taxon>Actinomycetes</taxon>
        <taxon>Pseudonocardiales</taxon>
        <taxon>Pseudonocardiaceae</taxon>
        <taxon>Pseudonocardia</taxon>
    </lineage>
</organism>
<evidence type="ECO:0000256" key="1">
    <source>
        <dbReference type="SAM" id="MobiDB-lite"/>
    </source>
</evidence>
<reference evidence="4" key="1">
    <citation type="submission" date="2023-07" db="EMBL/GenBank/DDBJ databases">
        <title>30 novel species of actinomycetes from the DSMZ collection.</title>
        <authorList>
            <person name="Nouioui I."/>
        </authorList>
    </citation>
    <scope>NUCLEOTIDE SEQUENCE [LARGE SCALE GENOMIC DNA]</scope>
    <source>
        <strain evidence="4">DSM 45834</strain>
    </source>
</reference>
<sequence length="91" mass="9629">MSRSTLPRSRTRRALAGRSDPTPVGLPAARSGIRRRFCRLLRDDAGMSTVEYAIGCVAAAGFAALLYSVVTGDSVTAALTQLVQRALTTGF</sequence>
<accession>A0ABU2NAW0</accession>
<proteinExistence type="predicted"/>
<dbReference type="Proteomes" id="UP001183202">
    <property type="component" value="Unassembled WGS sequence"/>
</dbReference>
<keyword evidence="4" id="KW-1185">Reference proteome</keyword>
<comment type="caution">
    <text evidence="3">The sequence shown here is derived from an EMBL/GenBank/DDBJ whole genome shotgun (WGS) entry which is preliminary data.</text>
</comment>
<evidence type="ECO:0000256" key="2">
    <source>
        <dbReference type="SAM" id="Phobius"/>
    </source>
</evidence>
<protein>
    <submittedName>
        <fullName evidence="3">DUF4244 domain-containing protein</fullName>
    </submittedName>
</protein>
<dbReference type="Pfam" id="PF14029">
    <property type="entry name" value="DUF4244"/>
    <property type="match status" value="1"/>
</dbReference>
<dbReference type="InterPro" id="IPR025338">
    <property type="entry name" value="DUF4244"/>
</dbReference>